<protein>
    <submittedName>
        <fullName evidence="1">Uncharacterized protein</fullName>
    </submittedName>
</protein>
<reference evidence="1" key="1">
    <citation type="submission" date="2018-03" db="EMBL/GenBank/DDBJ databases">
        <authorList>
            <consortium name="Urmite Genomes"/>
        </authorList>
    </citation>
    <scope>NUCLEOTIDE SEQUENCE [LARGE SCALE GENOMIC DNA]</scope>
    <source>
        <strain evidence="1">IHUMI-S29</strain>
    </source>
</reference>
<accession>A0A2R8FE93</accession>
<gene>
    <name evidence="1" type="ORF">ZAZAV_189</name>
</gene>
<evidence type="ECO:0000313" key="1">
    <source>
        <dbReference type="EMBL" id="SPN79151.1"/>
    </source>
</evidence>
<dbReference type="EMBL" id="LT994652">
    <property type="protein sequence ID" value="SPN79151.1"/>
    <property type="molecule type" value="Genomic_DNA"/>
</dbReference>
<organism evidence="1">
    <name type="scientific">Cedratvirus Zaza IHUMI</name>
    <dbReference type="NCBI Taxonomy" id="2126979"/>
    <lineage>
        <taxon>Viruses</taxon>
        <taxon>Pithoviruses</taxon>
    </lineage>
</organism>
<dbReference type="Proteomes" id="UP000270547">
    <property type="component" value="Segment"/>
</dbReference>
<name>A0A2R8FE93_9VIRU</name>
<sequence length="369" mass="42577">MAQTLVQSVLKGYSYDKLKSLCFTEGSDFPLVFGCEWKVWRDKAVADFGISPQFFDLVRSFASNGIRTLSGPQRYLQISSYIKLTPLSGVRVYENGTIEGVYEAWKGYLEARNRKDPEMLLWFANRVKPEQQTGIRRNLLQKAQKTIDMWSEKEVKSRLLFHDYLAWLVKHDDIKTLDQVIHDYFDLPQGFSIERDVPEVPFWQIKDRYSALVDLPLQEYPEIELDNLTKAIMACSDTRIVDFFRSVLTDRLYNAVKNHPFAYKSLVLHGRPEQTYGIELRFFDPQETNRDYSYMAELVLNLISPDTLDATLLPLTGIVDATLLSDSAGDITYLTSVLPLFSKEVIQSAIERIDGRLYPLSKTILESYL</sequence>
<proteinExistence type="predicted"/>